<evidence type="ECO:0000313" key="4">
    <source>
        <dbReference type="EMBL" id="OOP73219.1"/>
    </source>
</evidence>
<evidence type="ECO:0000256" key="2">
    <source>
        <dbReference type="PROSITE-ProRule" id="PRU00591"/>
    </source>
</evidence>
<dbReference type="InterPro" id="IPR032675">
    <property type="entry name" value="LRR_dom_sf"/>
</dbReference>
<dbReference type="SUPFAM" id="SSF52058">
    <property type="entry name" value="L domain-like"/>
    <property type="match status" value="1"/>
</dbReference>
<dbReference type="InterPro" id="IPR053139">
    <property type="entry name" value="Surface_bspA-like"/>
</dbReference>
<dbReference type="Gene3D" id="2.10.270.10">
    <property type="entry name" value="Cholin Binding"/>
    <property type="match status" value="1"/>
</dbReference>
<organism evidence="4 5">
    <name type="scientific">Clostridium beijerinckii</name>
    <name type="common">Clostridium MP</name>
    <dbReference type="NCBI Taxonomy" id="1520"/>
    <lineage>
        <taxon>Bacteria</taxon>
        <taxon>Bacillati</taxon>
        <taxon>Bacillota</taxon>
        <taxon>Clostridia</taxon>
        <taxon>Eubacteriales</taxon>
        <taxon>Clostridiaceae</taxon>
        <taxon>Clostridium</taxon>
    </lineage>
</organism>
<dbReference type="EMBL" id="MWMH01000003">
    <property type="protein sequence ID" value="OOP73219.1"/>
    <property type="molecule type" value="Genomic_DNA"/>
</dbReference>
<comment type="caution">
    <text evidence="4">The sequence shown here is derived from an EMBL/GenBank/DDBJ whole genome shotgun (WGS) entry which is preliminary data.</text>
</comment>
<proteinExistence type="predicted"/>
<dbReference type="PROSITE" id="PS51170">
    <property type="entry name" value="CW"/>
    <property type="match status" value="1"/>
</dbReference>
<protein>
    <submittedName>
        <fullName evidence="4">Cell wall-binding protein</fullName>
    </submittedName>
</protein>
<accession>A0A1S9N6M0</accession>
<evidence type="ECO:0000256" key="3">
    <source>
        <dbReference type="SAM" id="Phobius"/>
    </source>
</evidence>
<gene>
    <name evidence="4" type="ORF">CBEIBR21_09290</name>
</gene>
<dbReference type="Gene3D" id="3.80.10.10">
    <property type="entry name" value="Ribonuclease Inhibitor"/>
    <property type="match status" value="2"/>
</dbReference>
<keyword evidence="3" id="KW-1133">Transmembrane helix</keyword>
<dbReference type="Proteomes" id="UP000190959">
    <property type="component" value="Unassembled WGS sequence"/>
</dbReference>
<feature type="repeat" description="Cell wall-binding" evidence="2">
    <location>
        <begin position="51"/>
        <end position="70"/>
    </location>
</feature>
<keyword evidence="3" id="KW-0812">Transmembrane</keyword>
<dbReference type="SUPFAM" id="SSF69360">
    <property type="entry name" value="Cell wall binding repeat"/>
    <property type="match status" value="1"/>
</dbReference>
<keyword evidence="3" id="KW-0472">Membrane</keyword>
<dbReference type="InterPro" id="IPR018337">
    <property type="entry name" value="Cell_wall/Cho-bd_repeat"/>
</dbReference>
<sequence>MPRKDKIILLTKVIASALVVASVLMLNPIGANAEWKHNLAGWWYAEGDSWATGWSEIDGKWYHFNSRGYMEHDKTIDGYYLDSSGAWKEVMTTSENLKFDKSTGTIVGYSGVNTVVNIPSEIDGVSVTSIGRGAFSTDNSSAKIESVTIPNSVTSIGESAFEWDSNLKAISIPESVKKIEKATFNGCIKLTSVTMPNGLTSIGQGAFSGCGNLTNIIIPDNVTYIDNVAFAGCHSLRSIDIPKSVKRIVGGAFENCDKLTSMNIHSSTVIGQYVFDGTPNVKITIVN</sequence>
<dbReference type="AlphaFoldDB" id="A0A1S9N6M0"/>
<dbReference type="Pfam" id="PF01473">
    <property type="entry name" value="Choline_bind_1"/>
    <property type="match status" value="1"/>
</dbReference>
<dbReference type="PANTHER" id="PTHR45661">
    <property type="entry name" value="SURFACE ANTIGEN"/>
    <property type="match status" value="1"/>
</dbReference>
<dbReference type="PANTHER" id="PTHR45661:SF3">
    <property type="entry name" value="IG-LIKE DOMAIN-CONTAINING PROTEIN"/>
    <property type="match status" value="1"/>
</dbReference>
<keyword evidence="1" id="KW-0677">Repeat</keyword>
<name>A0A1S9N6M0_CLOBE</name>
<reference evidence="4 5" key="1">
    <citation type="submission" date="2017-02" db="EMBL/GenBank/DDBJ databases">
        <title>Genome sequence of Clostridium beijerinckii Br21.</title>
        <authorList>
            <person name="Fonseca B.C."/>
            <person name="Guazzaroni M.E."/>
            <person name="Riano-Pachon D.M."/>
            <person name="Reginatto V."/>
        </authorList>
    </citation>
    <scope>NUCLEOTIDE SEQUENCE [LARGE SCALE GENOMIC DNA]</scope>
    <source>
        <strain evidence="4 5">Br21</strain>
    </source>
</reference>
<evidence type="ECO:0000313" key="5">
    <source>
        <dbReference type="Proteomes" id="UP000190959"/>
    </source>
</evidence>
<feature type="transmembrane region" description="Helical" evidence="3">
    <location>
        <begin position="7"/>
        <end position="26"/>
    </location>
</feature>
<evidence type="ECO:0000256" key="1">
    <source>
        <dbReference type="ARBA" id="ARBA00022737"/>
    </source>
</evidence>
<dbReference type="InterPro" id="IPR026906">
    <property type="entry name" value="LRR_5"/>
</dbReference>
<dbReference type="Pfam" id="PF13306">
    <property type="entry name" value="LRR_5"/>
    <property type="match status" value="1"/>
</dbReference>